<feature type="transmembrane region" description="Helical" evidence="1">
    <location>
        <begin position="183"/>
        <end position="200"/>
    </location>
</feature>
<name>A0A2I0QVQ1_9BACI</name>
<feature type="transmembrane region" description="Helical" evidence="1">
    <location>
        <begin position="220"/>
        <end position="248"/>
    </location>
</feature>
<feature type="transmembrane region" description="Helical" evidence="1">
    <location>
        <begin position="275"/>
        <end position="297"/>
    </location>
</feature>
<comment type="caution">
    <text evidence="2">The sequence shown here is derived from an EMBL/GenBank/DDBJ whole genome shotgun (WGS) entry which is preliminary data.</text>
</comment>
<dbReference type="Proteomes" id="UP000243524">
    <property type="component" value="Unassembled WGS sequence"/>
</dbReference>
<sequence>MKKYYIKHESKLMLMSRKNQLFTLFLLLTLLAYIFLLLPAEEHPESFNPAEMEQHLERVHAQQETRRDRGFTHMSPVRGTSYYAQREHYYLLHTKMLEAYETNNVERFSRLRLDYILNNPRAYFAENHTFSLSLYVGQDRLKQYNSTLLKYQSLINRDEPLRFSMIEEKTALQKLHELFSSPLTYLILFIALYISCDVLIRDRYNPSVTQGLPLSWYRTINLKCAIAFGWTLMLIMGLIVLGTILIGIRFGLGDLGMQIPIKTDLTTYNIDAYDYQALGFILLKSFTLMLIIVWLLTRLSAWISLWIRNTWGVLLISSVFLFSEWMYFERRTYELFGIHLKYFPQTYFDFGQIADHEKNFLMYTEVFTFKQALIVLLITVLAIEIMIAISAKWVTKRRFFQA</sequence>
<accession>A0A2I0QVQ1</accession>
<feature type="transmembrane region" description="Helical" evidence="1">
    <location>
        <begin position="372"/>
        <end position="394"/>
    </location>
</feature>
<dbReference type="RefSeq" id="WP_101330150.1">
    <property type="nucleotide sequence ID" value="NZ_PJNH01000001.1"/>
</dbReference>
<keyword evidence="1" id="KW-0472">Membrane</keyword>
<keyword evidence="1" id="KW-1133">Transmembrane helix</keyword>
<feature type="transmembrane region" description="Helical" evidence="1">
    <location>
        <begin position="309"/>
        <end position="328"/>
    </location>
</feature>
<reference evidence="2 3" key="1">
    <citation type="submission" date="2017-06" db="EMBL/GenBank/DDBJ databases">
        <title>the draft geome sequence of Illustriluteabacillus marina B3227.</title>
        <authorList>
            <person name="He R.-H."/>
            <person name="Du Z.-J."/>
        </authorList>
    </citation>
    <scope>NUCLEOTIDE SEQUENCE [LARGE SCALE GENOMIC DNA]</scope>
    <source>
        <strain evidence="2 3">B3227</strain>
    </source>
</reference>
<evidence type="ECO:0000256" key="1">
    <source>
        <dbReference type="SAM" id="Phobius"/>
    </source>
</evidence>
<keyword evidence="1" id="KW-0812">Transmembrane</keyword>
<evidence type="ECO:0000313" key="2">
    <source>
        <dbReference type="EMBL" id="PKR78406.1"/>
    </source>
</evidence>
<dbReference type="EMBL" id="PJNH01000001">
    <property type="protein sequence ID" value="PKR78406.1"/>
    <property type="molecule type" value="Genomic_DNA"/>
</dbReference>
<gene>
    <name evidence="2" type="ORF">CEY16_01220</name>
</gene>
<dbReference type="OrthoDB" id="2320684at2"/>
<evidence type="ECO:0000313" key="3">
    <source>
        <dbReference type="Proteomes" id="UP000243524"/>
    </source>
</evidence>
<protein>
    <submittedName>
        <fullName evidence="2">Uncharacterized protein</fullName>
    </submittedName>
</protein>
<dbReference type="AlphaFoldDB" id="A0A2I0QVQ1"/>
<proteinExistence type="predicted"/>
<organism evidence="2 3">
    <name type="scientific">Halalkalibacillus sediminis</name>
    <dbReference type="NCBI Taxonomy" id="2018042"/>
    <lineage>
        <taxon>Bacteria</taxon>
        <taxon>Bacillati</taxon>
        <taxon>Bacillota</taxon>
        <taxon>Bacilli</taxon>
        <taxon>Bacillales</taxon>
        <taxon>Bacillaceae</taxon>
        <taxon>Halalkalibacillus</taxon>
    </lineage>
</organism>
<keyword evidence="3" id="KW-1185">Reference proteome</keyword>